<accession>A0A009R7N8</accession>
<reference evidence="1 2" key="1">
    <citation type="submission" date="2014-02" db="EMBL/GenBank/DDBJ databases">
        <title>Comparative genomics and transcriptomics to identify genetic mechanisms underlying the emergence of carbapenem resistant Acinetobacter baumannii (CRAb).</title>
        <authorList>
            <person name="Harris A.D."/>
            <person name="Johnson K.J."/>
            <person name="George J."/>
            <person name="Shefchek K."/>
            <person name="Daugherty S.C."/>
            <person name="Parankush S."/>
            <person name="Sadzewicz L."/>
            <person name="Tallon L."/>
            <person name="Sengamalay N."/>
            <person name="Hazen T.H."/>
            <person name="Rasko D.A."/>
        </authorList>
    </citation>
    <scope>NUCLEOTIDE SEQUENCE [LARGE SCALE GENOMIC DNA]</scope>
    <source>
        <strain evidence="1 2">99063</strain>
    </source>
</reference>
<comment type="caution">
    <text evidence="1">The sequence shown here is derived from an EMBL/GenBank/DDBJ whole genome shotgun (WGS) entry which is preliminary data.</text>
</comment>
<feature type="non-terminal residue" evidence="1">
    <location>
        <position position="48"/>
    </location>
</feature>
<sequence>MKKPTHKIYRTTNWPAYNRALINRVNIAIWFDPKTQWYAQPKSQHGRN</sequence>
<evidence type="ECO:0000313" key="2">
    <source>
        <dbReference type="Proteomes" id="UP000020735"/>
    </source>
</evidence>
<dbReference type="AlphaFoldDB" id="A0A009R7N8"/>
<name>A0A009R7N8_ACIBA</name>
<dbReference type="Proteomes" id="UP000020735">
    <property type="component" value="Unassembled WGS sequence"/>
</dbReference>
<gene>
    <name evidence="1" type="primary">tnpA</name>
    <name evidence="1" type="ORF">J529_4477</name>
</gene>
<organism evidence="1 2">
    <name type="scientific">Acinetobacter baumannii 99063</name>
    <dbReference type="NCBI Taxonomy" id="1310630"/>
    <lineage>
        <taxon>Bacteria</taxon>
        <taxon>Pseudomonadati</taxon>
        <taxon>Pseudomonadota</taxon>
        <taxon>Gammaproteobacteria</taxon>
        <taxon>Moraxellales</taxon>
        <taxon>Moraxellaceae</taxon>
        <taxon>Acinetobacter</taxon>
        <taxon>Acinetobacter calcoaceticus/baumannii complex</taxon>
    </lineage>
</organism>
<protein>
    <submittedName>
        <fullName evidence="1">TnpA domain protein</fullName>
    </submittedName>
</protein>
<proteinExistence type="predicted"/>
<dbReference type="EMBL" id="JEXJ01000286">
    <property type="protein sequence ID" value="EXC37114.1"/>
    <property type="molecule type" value="Genomic_DNA"/>
</dbReference>
<evidence type="ECO:0000313" key="1">
    <source>
        <dbReference type="EMBL" id="EXC37114.1"/>
    </source>
</evidence>